<feature type="domain" description="Gfo/Idh/MocA-like oxidoreductase N-terminal" evidence="2">
    <location>
        <begin position="6"/>
        <end position="122"/>
    </location>
</feature>
<organism evidence="4 5">
    <name type="scientific">Kribbella amoyensis</name>
    <dbReference type="NCBI Taxonomy" id="996641"/>
    <lineage>
        <taxon>Bacteria</taxon>
        <taxon>Bacillati</taxon>
        <taxon>Actinomycetota</taxon>
        <taxon>Actinomycetes</taxon>
        <taxon>Propionibacteriales</taxon>
        <taxon>Kribbellaceae</taxon>
        <taxon>Kribbella</taxon>
    </lineage>
</organism>
<dbReference type="InterPro" id="IPR055170">
    <property type="entry name" value="GFO_IDH_MocA-like_dom"/>
</dbReference>
<dbReference type="AlphaFoldDB" id="A0A561C0U1"/>
<comment type="caution">
    <text evidence="4">The sequence shown here is derived from an EMBL/GenBank/DDBJ whole genome shotgun (WGS) entry which is preliminary data.</text>
</comment>
<keyword evidence="1" id="KW-0560">Oxidoreductase</keyword>
<dbReference type="Gene3D" id="3.30.360.10">
    <property type="entry name" value="Dihydrodipicolinate Reductase, domain 2"/>
    <property type="match status" value="1"/>
</dbReference>
<dbReference type="InterPro" id="IPR036291">
    <property type="entry name" value="NAD(P)-bd_dom_sf"/>
</dbReference>
<dbReference type="EMBL" id="VIVK01000001">
    <property type="protein sequence ID" value="TWD84724.1"/>
    <property type="molecule type" value="Genomic_DNA"/>
</dbReference>
<accession>A0A561C0U1</accession>
<dbReference type="SUPFAM" id="SSF55347">
    <property type="entry name" value="Glyceraldehyde-3-phosphate dehydrogenase-like, C-terminal domain"/>
    <property type="match status" value="1"/>
</dbReference>
<evidence type="ECO:0000313" key="4">
    <source>
        <dbReference type="EMBL" id="TWD84724.1"/>
    </source>
</evidence>
<reference evidence="4 5" key="1">
    <citation type="submission" date="2019-06" db="EMBL/GenBank/DDBJ databases">
        <title>Sequencing the genomes of 1000 actinobacteria strains.</title>
        <authorList>
            <person name="Klenk H.-P."/>
        </authorList>
    </citation>
    <scope>NUCLEOTIDE SEQUENCE [LARGE SCALE GENOMIC DNA]</scope>
    <source>
        <strain evidence="4 5">DSM 24683</strain>
    </source>
</reference>
<dbReference type="Proteomes" id="UP000318380">
    <property type="component" value="Unassembled WGS sequence"/>
</dbReference>
<evidence type="ECO:0000313" key="5">
    <source>
        <dbReference type="Proteomes" id="UP000318380"/>
    </source>
</evidence>
<dbReference type="OrthoDB" id="9792085at2"/>
<dbReference type="Gene3D" id="3.40.50.720">
    <property type="entry name" value="NAD(P)-binding Rossmann-like Domain"/>
    <property type="match status" value="1"/>
</dbReference>
<evidence type="ECO:0000259" key="3">
    <source>
        <dbReference type="Pfam" id="PF22725"/>
    </source>
</evidence>
<sequence length="335" mass="35781">MSNPLKIAVLGFWHVHAGDYARQTEQHPGTDLVAVWDDDLELGQAGADRFGVPFTDDLDALLARDDLDGVVVTTATNVHRDIMVKAAAAGKHIFTEKLLAPTVAEAEEIIAAADDHGVKLIVSLPRLYHGYTQAIREVIAGGELGQLTYGRVRLSHDGAVPTDEGEGWLPQRFFEAKPAIGGALTDLGCHPVYLTQLFLGADPDQVGAIYRSVNGRGLEDNAVVTLGYPDQKVGVIEAGFTSRNPFTIELFGTQGSLTYTEAGNALHVTSSASGGEPRQVPVPEHGTDAFAQWVEHITTGTRADDNLARAVELTRLVVAANQAADEGRTIAYQAP</sequence>
<keyword evidence="5" id="KW-1185">Reference proteome</keyword>
<dbReference type="InterPro" id="IPR000683">
    <property type="entry name" value="Gfo/Idh/MocA-like_OxRdtase_N"/>
</dbReference>
<dbReference type="PANTHER" id="PTHR43818">
    <property type="entry name" value="BCDNA.GH03377"/>
    <property type="match status" value="1"/>
</dbReference>
<dbReference type="GO" id="GO:0000166">
    <property type="term" value="F:nucleotide binding"/>
    <property type="evidence" value="ECO:0007669"/>
    <property type="project" value="InterPro"/>
</dbReference>
<name>A0A561C0U1_9ACTN</name>
<dbReference type="GO" id="GO:0016491">
    <property type="term" value="F:oxidoreductase activity"/>
    <property type="evidence" value="ECO:0007669"/>
    <property type="project" value="UniProtKB-KW"/>
</dbReference>
<gene>
    <name evidence="4" type="ORF">FB561_5918</name>
</gene>
<dbReference type="InterPro" id="IPR050463">
    <property type="entry name" value="Gfo/Idh/MocA_oxidrdct_glycsds"/>
</dbReference>
<dbReference type="Pfam" id="PF22725">
    <property type="entry name" value="GFO_IDH_MocA_C3"/>
    <property type="match status" value="1"/>
</dbReference>
<protein>
    <submittedName>
        <fullName evidence="4">Putative dehydrogenase</fullName>
    </submittedName>
</protein>
<proteinExistence type="predicted"/>
<evidence type="ECO:0000256" key="1">
    <source>
        <dbReference type="ARBA" id="ARBA00023002"/>
    </source>
</evidence>
<dbReference type="RefSeq" id="WP_145812326.1">
    <property type="nucleotide sequence ID" value="NZ_VIVK01000001.1"/>
</dbReference>
<evidence type="ECO:0000259" key="2">
    <source>
        <dbReference type="Pfam" id="PF01408"/>
    </source>
</evidence>
<dbReference type="PANTHER" id="PTHR43818:SF11">
    <property type="entry name" value="BCDNA.GH03377"/>
    <property type="match status" value="1"/>
</dbReference>
<dbReference type="SUPFAM" id="SSF51735">
    <property type="entry name" value="NAD(P)-binding Rossmann-fold domains"/>
    <property type="match status" value="1"/>
</dbReference>
<dbReference type="Pfam" id="PF01408">
    <property type="entry name" value="GFO_IDH_MocA"/>
    <property type="match status" value="1"/>
</dbReference>
<feature type="domain" description="GFO/IDH/MocA-like oxidoreductase" evidence="3">
    <location>
        <begin position="133"/>
        <end position="257"/>
    </location>
</feature>